<protein>
    <submittedName>
        <fullName evidence="2">Uncharacterized protein</fullName>
    </submittedName>
</protein>
<gene>
    <name evidence="2" type="ORF">GA0061100_106114</name>
</gene>
<name>A0A1C3VHF3_9HYPH</name>
<keyword evidence="1" id="KW-0812">Transmembrane</keyword>
<sequence length="70" mass="7561">MELVSMISLIAAGVISGLVLIIGVIYFCILREERAQVRPMIPQEGSLTGLQFERTEGGAWPTSHGDGAHH</sequence>
<dbReference type="AlphaFoldDB" id="A0A1C3VHF3"/>
<evidence type="ECO:0000313" key="3">
    <source>
        <dbReference type="Proteomes" id="UP000186228"/>
    </source>
</evidence>
<organism evidence="2 3">
    <name type="scientific">Rhizobium hainanense</name>
    <dbReference type="NCBI Taxonomy" id="52131"/>
    <lineage>
        <taxon>Bacteria</taxon>
        <taxon>Pseudomonadati</taxon>
        <taxon>Pseudomonadota</taxon>
        <taxon>Alphaproteobacteria</taxon>
        <taxon>Hyphomicrobiales</taxon>
        <taxon>Rhizobiaceae</taxon>
        <taxon>Rhizobium/Agrobacterium group</taxon>
        <taxon>Rhizobium</taxon>
    </lineage>
</organism>
<keyword evidence="1" id="KW-1133">Transmembrane helix</keyword>
<dbReference type="Proteomes" id="UP000186228">
    <property type="component" value="Unassembled WGS sequence"/>
</dbReference>
<proteinExistence type="predicted"/>
<keyword evidence="1" id="KW-0472">Membrane</keyword>
<keyword evidence="3" id="KW-1185">Reference proteome</keyword>
<dbReference type="OrthoDB" id="8296674at2"/>
<accession>A0A1C3VHF3</accession>
<dbReference type="EMBL" id="FMAC01000006">
    <property type="protein sequence ID" value="SCB27222.1"/>
    <property type="molecule type" value="Genomic_DNA"/>
</dbReference>
<reference evidence="3" key="1">
    <citation type="submission" date="2016-08" db="EMBL/GenBank/DDBJ databases">
        <authorList>
            <person name="Varghese N."/>
            <person name="Submissions Spin"/>
        </authorList>
    </citation>
    <scope>NUCLEOTIDE SEQUENCE [LARGE SCALE GENOMIC DNA]</scope>
    <source>
        <strain evidence="3">CCBAU 57015</strain>
    </source>
</reference>
<feature type="transmembrane region" description="Helical" evidence="1">
    <location>
        <begin position="6"/>
        <end position="30"/>
    </location>
</feature>
<evidence type="ECO:0000313" key="2">
    <source>
        <dbReference type="EMBL" id="SCB27222.1"/>
    </source>
</evidence>
<evidence type="ECO:0000256" key="1">
    <source>
        <dbReference type="SAM" id="Phobius"/>
    </source>
</evidence>